<reference evidence="9 10" key="1">
    <citation type="journal article" date="2013" name="PLoS ONE">
        <title>Cultivation and Complete Genome Sequencing of Gloeobacter kilaueensis sp. nov., from a Lava Cave in Kilauea Caldera, Hawai'i.</title>
        <authorList>
            <person name="Saw J.H."/>
            <person name="Schatz M."/>
            <person name="Brown M.V."/>
            <person name="Kunkel D.D."/>
            <person name="Foster J.S."/>
            <person name="Shick H."/>
            <person name="Christensen S."/>
            <person name="Hou S."/>
            <person name="Wan X."/>
            <person name="Donachie S.P."/>
        </authorList>
    </citation>
    <scope>NUCLEOTIDE SEQUENCE [LARGE SCALE GENOMIC DNA]</scope>
    <source>
        <strain evidence="10">JS</strain>
    </source>
</reference>
<evidence type="ECO:0000256" key="2">
    <source>
        <dbReference type="ARBA" id="ARBA00006464"/>
    </source>
</evidence>
<dbReference type="HOGENOM" id="CLU_024920_1_0_3"/>
<evidence type="ECO:0000256" key="1">
    <source>
        <dbReference type="ARBA" id="ARBA00004141"/>
    </source>
</evidence>
<dbReference type="Proteomes" id="UP000017396">
    <property type="component" value="Chromosome"/>
</dbReference>
<dbReference type="RefSeq" id="WP_023171531.1">
    <property type="nucleotide sequence ID" value="NC_022600.1"/>
</dbReference>
<dbReference type="KEGG" id="glj:GKIL_0273"/>
<organism evidence="9 10">
    <name type="scientific">Gloeobacter kilaueensis (strain ATCC BAA-2537 / CCAP 1431/1 / ULC 316 / JS1)</name>
    <dbReference type="NCBI Taxonomy" id="1183438"/>
    <lineage>
        <taxon>Bacteria</taxon>
        <taxon>Bacillati</taxon>
        <taxon>Cyanobacteriota</taxon>
        <taxon>Cyanophyceae</taxon>
        <taxon>Gloeobacterales</taxon>
        <taxon>Gloeobacteraceae</taxon>
        <taxon>Gloeobacter</taxon>
    </lineage>
</organism>
<dbReference type="GO" id="GO:0016780">
    <property type="term" value="F:phosphotransferase activity, for other substituted phosphate groups"/>
    <property type="evidence" value="ECO:0007669"/>
    <property type="project" value="TreeGrafter"/>
</dbReference>
<dbReference type="GO" id="GO:0016020">
    <property type="term" value="C:membrane"/>
    <property type="evidence" value="ECO:0007669"/>
    <property type="project" value="UniProtKB-SubCell"/>
</dbReference>
<keyword evidence="6 7" id="KW-0472">Membrane</keyword>
<dbReference type="AlphaFoldDB" id="U5QFR1"/>
<name>U5QFR1_GLOK1</name>
<comment type="similarity">
    <text evidence="2">Belongs to the bacterial sugar transferase family.</text>
</comment>
<gene>
    <name evidence="9" type="primary">wbqP</name>
    <name evidence="9" type="ORF">GKIL_0273</name>
</gene>
<evidence type="ECO:0000313" key="10">
    <source>
        <dbReference type="Proteomes" id="UP000017396"/>
    </source>
</evidence>
<evidence type="ECO:0000313" key="9">
    <source>
        <dbReference type="EMBL" id="AGY56520.1"/>
    </source>
</evidence>
<evidence type="ECO:0000256" key="3">
    <source>
        <dbReference type="ARBA" id="ARBA00022679"/>
    </source>
</evidence>
<dbReference type="EMBL" id="CP003587">
    <property type="protein sequence ID" value="AGY56520.1"/>
    <property type="molecule type" value="Genomic_DNA"/>
</dbReference>
<feature type="domain" description="Bacterial sugar transferase" evidence="8">
    <location>
        <begin position="20"/>
        <end position="213"/>
    </location>
</feature>
<dbReference type="NCBIfam" id="TIGR03025">
    <property type="entry name" value="EPS_sugtrans"/>
    <property type="match status" value="1"/>
</dbReference>
<protein>
    <submittedName>
        <fullName evidence="9">Exopolysaccharide biosynthesis polyprenyl glycosylphosphotransferase</fullName>
    </submittedName>
</protein>
<dbReference type="InterPro" id="IPR003362">
    <property type="entry name" value="Bact_transf"/>
</dbReference>
<keyword evidence="4 7" id="KW-0812">Transmembrane</keyword>
<keyword evidence="5 7" id="KW-1133">Transmembrane helix</keyword>
<keyword evidence="3 9" id="KW-0808">Transferase</keyword>
<evidence type="ECO:0000256" key="6">
    <source>
        <dbReference type="ARBA" id="ARBA00023136"/>
    </source>
</evidence>
<proteinExistence type="inferred from homology"/>
<dbReference type="PANTHER" id="PTHR30576">
    <property type="entry name" value="COLANIC BIOSYNTHESIS UDP-GLUCOSE LIPID CARRIER TRANSFERASE"/>
    <property type="match status" value="1"/>
</dbReference>
<evidence type="ECO:0000256" key="4">
    <source>
        <dbReference type="ARBA" id="ARBA00022692"/>
    </source>
</evidence>
<feature type="transmembrane region" description="Helical" evidence="7">
    <location>
        <begin position="25"/>
        <end position="46"/>
    </location>
</feature>
<dbReference type="eggNOG" id="COG2148">
    <property type="taxonomic scope" value="Bacteria"/>
</dbReference>
<dbReference type="Pfam" id="PF02397">
    <property type="entry name" value="Bac_transf"/>
    <property type="match status" value="1"/>
</dbReference>
<dbReference type="InterPro" id="IPR017475">
    <property type="entry name" value="EPS_sugar_tfrase"/>
</dbReference>
<comment type="subcellular location">
    <subcellularLocation>
        <location evidence="1">Membrane</location>
        <topology evidence="1">Multi-pass membrane protein</topology>
    </subcellularLocation>
</comment>
<evidence type="ECO:0000256" key="7">
    <source>
        <dbReference type="SAM" id="Phobius"/>
    </source>
</evidence>
<dbReference type="PANTHER" id="PTHR30576:SF23">
    <property type="entry name" value="GLUCOSYLTRANSFERASE"/>
    <property type="match status" value="1"/>
</dbReference>
<dbReference type="STRING" id="1183438.GKIL_0273"/>
<evidence type="ECO:0000259" key="8">
    <source>
        <dbReference type="Pfam" id="PF02397"/>
    </source>
</evidence>
<keyword evidence="10" id="KW-1185">Reference proteome</keyword>
<evidence type="ECO:0000256" key="5">
    <source>
        <dbReference type="ARBA" id="ARBA00022989"/>
    </source>
</evidence>
<accession>U5QFR1</accession>
<dbReference type="OrthoDB" id="570875at2"/>
<sequence>MDTTTPKVEARSLQLQIVSKRLVDLVGSLFGLILLAPAFVVIAILIRTDSPGPIFFRQKRMGLNGQHFQVLKFRTMVVDAENQLVRLEALNESEGGILFKMKNDPRVTRIGEFLRRTSIDELPQLINVLLGEMSLVGPRPLQERDCERARGLVEQRKLACRQSVLPGMTGLWQIRGRSELNFDQMLQLDLEYVDRWSLWLDLYILLRTVLVVLASEGAY</sequence>